<keyword evidence="3" id="KW-1185">Reference proteome</keyword>
<dbReference type="Proteomes" id="UP000589520">
    <property type="component" value="Unassembled WGS sequence"/>
</dbReference>
<reference evidence="2 3" key="1">
    <citation type="submission" date="2020-07" db="EMBL/GenBank/DDBJ databases">
        <title>Genomic Encyclopedia of Type Strains, Phase IV (KMG-V): Genome sequencing to study the core and pangenomes of soil and plant-associated prokaryotes.</title>
        <authorList>
            <person name="Whitman W."/>
        </authorList>
    </citation>
    <scope>NUCLEOTIDE SEQUENCE [LARGE SCALE GENOMIC DNA]</scope>
    <source>
        <strain evidence="2 3">X4EP2</strain>
    </source>
</reference>
<evidence type="ECO:0000259" key="1">
    <source>
        <dbReference type="SMART" id="SM00953"/>
    </source>
</evidence>
<gene>
    <name evidence="2" type="ORF">HDF17_002960</name>
</gene>
<protein>
    <recommendedName>
        <fullName evidence="1">RES domain-containing protein</fullName>
    </recommendedName>
</protein>
<feature type="domain" description="RES" evidence="1">
    <location>
        <begin position="3"/>
        <end position="132"/>
    </location>
</feature>
<dbReference type="AlphaFoldDB" id="A0A7Y9PIZ9"/>
<accession>A0A7Y9PIZ9</accession>
<organism evidence="2 3">
    <name type="scientific">Granulicella arctica</name>
    <dbReference type="NCBI Taxonomy" id="940613"/>
    <lineage>
        <taxon>Bacteria</taxon>
        <taxon>Pseudomonadati</taxon>
        <taxon>Acidobacteriota</taxon>
        <taxon>Terriglobia</taxon>
        <taxon>Terriglobales</taxon>
        <taxon>Acidobacteriaceae</taxon>
        <taxon>Granulicella</taxon>
    </lineage>
</organism>
<comment type="caution">
    <text evidence="2">The sequence shown here is derived from an EMBL/GenBank/DDBJ whole genome shotgun (WGS) entry which is preliminary data.</text>
</comment>
<sequence length="164" mass="17635">MNAASGVIPTLYAGTTLDCALMETVFHDVPFAAGLKMWSKATHVAGKVWSQLTLSRDLALIDLSAVPLHKLGISRKDLIECDGTQYPETRAWALALHDQYPNAEGLTWTSRQADPARALVLFEDRLTGPVLTASGTPTSLLLPDGSAILEVLMLAQRLGVLLTP</sequence>
<proteinExistence type="predicted"/>
<dbReference type="Pfam" id="PF08808">
    <property type="entry name" value="RES"/>
    <property type="match status" value="1"/>
</dbReference>
<name>A0A7Y9PIZ9_9BACT</name>
<evidence type="ECO:0000313" key="3">
    <source>
        <dbReference type="Proteomes" id="UP000589520"/>
    </source>
</evidence>
<dbReference type="InterPro" id="IPR014914">
    <property type="entry name" value="RES_dom"/>
</dbReference>
<dbReference type="EMBL" id="JACCCW010000002">
    <property type="protein sequence ID" value="NYF80640.1"/>
    <property type="molecule type" value="Genomic_DNA"/>
</dbReference>
<evidence type="ECO:0000313" key="2">
    <source>
        <dbReference type="EMBL" id="NYF80640.1"/>
    </source>
</evidence>
<dbReference type="SMART" id="SM00953">
    <property type="entry name" value="RES"/>
    <property type="match status" value="1"/>
</dbReference>